<accession>A0A6G1CEN4</accession>
<feature type="compositionally biased region" description="Low complexity" evidence="1">
    <location>
        <begin position="8"/>
        <end position="28"/>
    </location>
</feature>
<proteinExistence type="predicted"/>
<feature type="compositionally biased region" description="Basic and acidic residues" evidence="1">
    <location>
        <begin position="31"/>
        <end position="63"/>
    </location>
</feature>
<keyword evidence="3" id="KW-1185">Reference proteome</keyword>
<feature type="region of interest" description="Disordered" evidence="1">
    <location>
        <begin position="1"/>
        <end position="63"/>
    </location>
</feature>
<dbReference type="AlphaFoldDB" id="A0A6G1CEN4"/>
<dbReference type="Proteomes" id="UP000479710">
    <property type="component" value="Unassembled WGS sequence"/>
</dbReference>
<evidence type="ECO:0000313" key="2">
    <source>
        <dbReference type="EMBL" id="KAF0898224.1"/>
    </source>
</evidence>
<name>A0A6G1CEN4_9ORYZ</name>
<evidence type="ECO:0000313" key="3">
    <source>
        <dbReference type="Proteomes" id="UP000479710"/>
    </source>
</evidence>
<evidence type="ECO:0000256" key="1">
    <source>
        <dbReference type="SAM" id="MobiDB-lite"/>
    </source>
</evidence>
<sequence length="112" mass="12516">MGEPTVDAPPELSSPDASESSDASASDQNSEEQKGSPVHTDELLEARDSPQRDDAGPRPPRVDYTHYKAVRMRRLRLVLEADWFLTARHPHAIWRTLIARKGVKEGVTVVMQ</sequence>
<organism evidence="2 3">
    <name type="scientific">Oryza meyeriana var. granulata</name>
    <dbReference type="NCBI Taxonomy" id="110450"/>
    <lineage>
        <taxon>Eukaryota</taxon>
        <taxon>Viridiplantae</taxon>
        <taxon>Streptophyta</taxon>
        <taxon>Embryophyta</taxon>
        <taxon>Tracheophyta</taxon>
        <taxon>Spermatophyta</taxon>
        <taxon>Magnoliopsida</taxon>
        <taxon>Liliopsida</taxon>
        <taxon>Poales</taxon>
        <taxon>Poaceae</taxon>
        <taxon>BOP clade</taxon>
        <taxon>Oryzoideae</taxon>
        <taxon>Oryzeae</taxon>
        <taxon>Oryzinae</taxon>
        <taxon>Oryza</taxon>
        <taxon>Oryza meyeriana</taxon>
    </lineage>
</organism>
<gene>
    <name evidence="2" type="ORF">E2562_005821</name>
</gene>
<comment type="caution">
    <text evidence="2">The sequence shown here is derived from an EMBL/GenBank/DDBJ whole genome shotgun (WGS) entry which is preliminary data.</text>
</comment>
<protein>
    <submittedName>
        <fullName evidence="2">Uncharacterized protein</fullName>
    </submittedName>
</protein>
<reference evidence="2 3" key="1">
    <citation type="submission" date="2019-11" db="EMBL/GenBank/DDBJ databases">
        <title>Whole genome sequence of Oryza granulata.</title>
        <authorList>
            <person name="Li W."/>
        </authorList>
    </citation>
    <scope>NUCLEOTIDE SEQUENCE [LARGE SCALE GENOMIC DNA]</scope>
    <source>
        <strain evidence="3">cv. Menghai</strain>
        <tissue evidence="2">Leaf</tissue>
    </source>
</reference>
<dbReference type="EMBL" id="SPHZ02000009">
    <property type="protein sequence ID" value="KAF0898224.1"/>
    <property type="molecule type" value="Genomic_DNA"/>
</dbReference>